<evidence type="ECO:0000313" key="2">
    <source>
        <dbReference type="Proteomes" id="UP001055072"/>
    </source>
</evidence>
<proteinExistence type="predicted"/>
<reference evidence="1" key="1">
    <citation type="journal article" date="2021" name="Environ. Microbiol.">
        <title>Gene family expansions and transcriptome signatures uncover fungal adaptations to wood decay.</title>
        <authorList>
            <person name="Hage H."/>
            <person name="Miyauchi S."/>
            <person name="Viragh M."/>
            <person name="Drula E."/>
            <person name="Min B."/>
            <person name="Chaduli D."/>
            <person name="Navarro D."/>
            <person name="Favel A."/>
            <person name="Norest M."/>
            <person name="Lesage-Meessen L."/>
            <person name="Balint B."/>
            <person name="Merenyi Z."/>
            <person name="de Eugenio L."/>
            <person name="Morin E."/>
            <person name="Martinez A.T."/>
            <person name="Baldrian P."/>
            <person name="Stursova M."/>
            <person name="Martinez M.J."/>
            <person name="Novotny C."/>
            <person name="Magnuson J.K."/>
            <person name="Spatafora J.W."/>
            <person name="Maurice S."/>
            <person name="Pangilinan J."/>
            <person name="Andreopoulos W."/>
            <person name="LaButti K."/>
            <person name="Hundley H."/>
            <person name="Na H."/>
            <person name="Kuo A."/>
            <person name="Barry K."/>
            <person name="Lipzen A."/>
            <person name="Henrissat B."/>
            <person name="Riley R."/>
            <person name="Ahrendt S."/>
            <person name="Nagy L.G."/>
            <person name="Grigoriev I.V."/>
            <person name="Martin F."/>
            <person name="Rosso M.N."/>
        </authorList>
    </citation>
    <scope>NUCLEOTIDE SEQUENCE</scope>
    <source>
        <strain evidence="1">CBS 384.51</strain>
    </source>
</reference>
<name>A0ACB8UF00_9APHY</name>
<accession>A0ACB8UF00</accession>
<evidence type="ECO:0000313" key="1">
    <source>
        <dbReference type="EMBL" id="KAI0092828.1"/>
    </source>
</evidence>
<keyword evidence="2" id="KW-1185">Reference proteome</keyword>
<dbReference type="Proteomes" id="UP001055072">
    <property type="component" value="Unassembled WGS sequence"/>
</dbReference>
<sequence length="336" mass="37046">MAEDKRYLVTLGMFIIDEFTYFNEDGTPTGKASSSQIGGGGTYASIGARIWLPPDQVGMIVDRGHDFPPEIQSQLDSYGESMWLYRDDRSRGTTRAENVYRGEVRGFRYLNPRLRITPNDLSGTSFEKPTCLHFICSPSRASAILSEVRPVEGWNPVTIYEPIPDRCIPEELPALIAVLPEISILSPNADEALSLLSIPGTPTCALIEQACQRLLDLGVGPDGSGTVIIRSGHLGAYVKSRTKEGWWVPAYWGEENKAKVVDVTGAGNAFLGGLAAGLYFKKEDVFEAVLYATISAAYTIEQEGLPNLSRTSNGEEYWNGEDPKERLKQLRSRMNI</sequence>
<gene>
    <name evidence="1" type="ORF">BDY19DRAFT_883281</name>
</gene>
<comment type="caution">
    <text evidence="1">The sequence shown here is derived from an EMBL/GenBank/DDBJ whole genome shotgun (WGS) entry which is preliminary data.</text>
</comment>
<organism evidence="1 2">
    <name type="scientific">Irpex rosettiformis</name>
    <dbReference type="NCBI Taxonomy" id="378272"/>
    <lineage>
        <taxon>Eukaryota</taxon>
        <taxon>Fungi</taxon>
        <taxon>Dikarya</taxon>
        <taxon>Basidiomycota</taxon>
        <taxon>Agaricomycotina</taxon>
        <taxon>Agaricomycetes</taxon>
        <taxon>Polyporales</taxon>
        <taxon>Irpicaceae</taxon>
        <taxon>Irpex</taxon>
    </lineage>
</organism>
<protein>
    <submittedName>
        <fullName evidence="1">Ribokinase-like protein</fullName>
    </submittedName>
</protein>
<dbReference type="EMBL" id="MU274903">
    <property type="protein sequence ID" value="KAI0092828.1"/>
    <property type="molecule type" value="Genomic_DNA"/>
</dbReference>